<dbReference type="PANTHER" id="PTHR43745:SF2">
    <property type="entry name" value="NITROREDUCTASE MJ1384-RELATED"/>
    <property type="match status" value="1"/>
</dbReference>
<dbReference type="EMBL" id="FNQJ01000001">
    <property type="protein sequence ID" value="SDZ73108.1"/>
    <property type="molecule type" value="Genomic_DNA"/>
</dbReference>
<dbReference type="SUPFAM" id="SSF55469">
    <property type="entry name" value="FMN-dependent nitroreductase-like"/>
    <property type="match status" value="1"/>
</dbReference>
<gene>
    <name evidence="2" type="ORF">SAMN05421875_10168</name>
</gene>
<dbReference type="GeneID" id="34234489"/>
<evidence type="ECO:0000313" key="2">
    <source>
        <dbReference type="EMBL" id="SDZ73108.1"/>
    </source>
</evidence>
<evidence type="ECO:0000259" key="1">
    <source>
        <dbReference type="Pfam" id="PF00881"/>
    </source>
</evidence>
<dbReference type="RefSeq" id="WP_092696722.1">
    <property type="nucleotide sequence ID" value="NZ_FNQJ01000001.1"/>
</dbReference>
<dbReference type="InterPro" id="IPR000415">
    <property type="entry name" value="Nitroreductase-like"/>
</dbReference>
<name>A0A1H3VFZ6_9BURK</name>
<dbReference type="AlphaFoldDB" id="A0A1H3VFZ6"/>
<dbReference type="Gene3D" id="3.40.109.10">
    <property type="entry name" value="NADH Oxidase"/>
    <property type="match status" value="1"/>
</dbReference>
<dbReference type="InterPro" id="IPR052544">
    <property type="entry name" value="Bacteriocin_Proc_Enz"/>
</dbReference>
<dbReference type="GO" id="GO:0016491">
    <property type="term" value="F:oxidoreductase activity"/>
    <property type="evidence" value="ECO:0007669"/>
    <property type="project" value="InterPro"/>
</dbReference>
<dbReference type="STRING" id="592050.SAMN05421875_10168"/>
<dbReference type="CDD" id="cd02142">
    <property type="entry name" value="McbC_SagB-like_oxidoreductase"/>
    <property type="match status" value="1"/>
</dbReference>
<accession>A0A1H3VFZ6</accession>
<dbReference type="PANTHER" id="PTHR43745">
    <property type="entry name" value="NITROREDUCTASE MJ1384-RELATED"/>
    <property type="match status" value="1"/>
</dbReference>
<dbReference type="InterPro" id="IPR029479">
    <property type="entry name" value="Nitroreductase"/>
</dbReference>
<proteinExistence type="predicted"/>
<keyword evidence="3" id="KW-1185">Reference proteome</keyword>
<evidence type="ECO:0000313" key="3">
    <source>
        <dbReference type="Proteomes" id="UP000199002"/>
    </source>
</evidence>
<organism evidence="2 3">
    <name type="scientific">Acidovorax soli</name>
    <dbReference type="NCBI Taxonomy" id="592050"/>
    <lineage>
        <taxon>Bacteria</taxon>
        <taxon>Pseudomonadati</taxon>
        <taxon>Pseudomonadota</taxon>
        <taxon>Betaproteobacteria</taxon>
        <taxon>Burkholderiales</taxon>
        <taxon>Comamonadaceae</taxon>
        <taxon>Acidovorax</taxon>
    </lineage>
</organism>
<dbReference type="Proteomes" id="UP000199002">
    <property type="component" value="Unassembled WGS sequence"/>
</dbReference>
<reference evidence="3" key="1">
    <citation type="submission" date="2016-10" db="EMBL/GenBank/DDBJ databases">
        <authorList>
            <person name="Varghese N."/>
            <person name="Submissions S."/>
        </authorList>
    </citation>
    <scope>NUCLEOTIDE SEQUENCE [LARGE SCALE GENOMIC DNA]</scope>
    <source>
        <strain evidence="3">DSM 25157</strain>
    </source>
</reference>
<sequence length="219" mass="23275">MNPLTKMALGLIGQLRPEPPTGDGSPVLALPPPRCDGGMPLMQALARRQSQREFDPVALPMPVLSDLLWAAAGVNRHDSGGRTVPSAMNAQEVDLYVALPEGLYLYDPQAHALQRTVVTDVRRVTGYQDFVDSAPLDLVYVAEHARMKLVPAEQRSTYAAAAAGAMAQNVYLQAASTGLATVIRAWLDRTALAQAMGLGTNQQVLLAQTVGWPAGAAPP</sequence>
<dbReference type="Pfam" id="PF00881">
    <property type="entry name" value="Nitroreductase"/>
    <property type="match status" value="1"/>
</dbReference>
<feature type="domain" description="Nitroreductase" evidence="1">
    <location>
        <begin position="46"/>
        <end position="212"/>
    </location>
</feature>
<protein>
    <recommendedName>
        <fullName evidence="1">Nitroreductase domain-containing protein</fullName>
    </recommendedName>
</protein>